<dbReference type="InterPro" id="IPR043472">
    <property type="entry name" value="Macro_dom-like"/>
</dbReference>
<reference evidence="2" key="2">
    <citation type="submission" date="2024-07" db="EMBL/GenBank/DDBJ databases">
        <title>Streptomyces haneummycinica sp. nov., a new antibiotic-producing actinobacterium isolated from marine sediment.</title>
        <authorList>
            <person name="Uemura M."/>
            <person name="Hamada M."/>
            <person name="Hirano S."/>
            <person name="Kobayashi K."/>
            <person name="Ohshiro T."/>
            <person name="Kobayashi T."/>
            <person name="Terahara T."/>
        </authorList>
    </citation>
    <scope>NUCLEOTIDE SEQUENCE</scope>
    <source>
        <strain evidence="2">KM77-8</strain>
    </source>
</reference>
<feature type="region of interest" description="Disordered" evidence="1">
    <location>
        <begin position="69"/>
        <end position="88"/>
    </location>
</feature>
<dbReference type="AlphaFoldDB" id="A0AAT9HPB0"/>
<feature type="compositionally biased region" description="Basic and acidic residues" evidence="1">
    <location>
        <begin position="74"/>
        <end position="88"/>
    </location>
</feature>
<proteinExistence type="predicted"/>
<reference evidence="2" key="1">
    <citation type="submission" date="2024-06" db="EMBL/GenBank/DDBJ databases">
        <authorList>
            <consortium name="consrtm"/>
            <person name="Uemura M."/>
            <person name="Terahara T."/>
        </authorList>
    </citation>
    <scope>NUCLEOTIDE SEQUENCE</scope>
    <source>
        <strain evidence="2">KM77-8</strain>
    </source>
</reference>
<accession>A0AAT9HPB0</accession>
<protein>
    <submittedName>
        <fullName evidence="2">Uncharacterized protein</fullName>
    </submittedName>
</protein>
<organism evidence="2">
    <name type="scientific">Streptomyces haneummycinicus</name>
    <dbReference type="NCBI Taxonomy" id="3074435"/>
    <lineage>
        <taxon>Bacteria</taxon>
        <taxon>Bacillati</taxon>
        <taxon>Actinomycetota</taxon>
        <taxon>Actinomycetes</taxon>
        <taxon>Kitasatosporales</taxon>
        <taxon>Streptomycetaceae</taxon>
        <taxon>Streptomyces</taxon>
    </lineage>
</organism>
<evidence type="ECO:0000313" key="2">
    <source>
        <dbReference type="EMBL" id="BFO19306.1"/>
    </source>
</evidence>
<evidence type="ECO:0000256" key="1">
    <source>
        <dbReference type="SAM" id="MobiDB-lite"/>
    </source>
</evidence>
<sequence>MDEERDGFAPPLRSVCFPLLGAGRGGLSPQTSVSALWAALAAGTERERDVHLVVRRPSLADLVTDVLGARRPHRAGDGPPDSKETWHR</sequence>
<dbReference type="EMBL" id="AP035768">
    <property type="protein sequence ID" value="BFO19306.1"/>
    <property type="molecule type" value="Genomic_DNA"/>
</dbReference>
<name>A0AAT9HPB0_9ACTN</name>
<dbReference type="SUPFAM" id="SSF52949">
    <property type="entry name" value="Macro domain-like"/>
    <property type="match status" value="1"/>
</dbReference>
<gene>
    <name evidence="2" type="ORF">SHKM778_56940</name>
</gene>